<name>D9SE24_GALCS</name>
<dbReference type="AlphaFoldDB" id="D9SE24"/>
<keyword evidence="2" id="KW-1003">Cell membrane</keyword>
<feature type="transmembrane region" description="Helical" evidence="6">
    <location>
        <begin position="102"/>
        <end position="121"/>
    </location>
</feature>
<dbReference type="STRING" id="395494.Galf_2854"/>
<organism evidence="7 8">
    <name type="scientific">Gallionella capsiferriformans (strain ES-2)</name>
    <name type="common">Gallionella ferruginea capsiferriformans (strain ES-2)</name>
    <dbReference type="NCBI Taxonomy" id="395494"/>
    <lineage>
        <taxon>Bacteria</taxon>
        <taxon>Pseudomonadati</taxon>
        <taxon>Pseudomonadota</taxon>
        <taxon>Betaproteobacteria</taxon>
        <taxon>Nitrosomonadales</taxon>
        <taxon>Gallionellaceae</taxon>
        <taxon>Gallionella</taxon>
    </lineage>
</organism>
<dbReference type="CDD" id="cd13963">
    <property type="entry name" value="PT_UbiA_2"/>
    <property type="match status" value="1"/>
</dbReference>
<dbReference type="PANTHER" id="PTHR42723">
    <property type="entry name" value="CHLOROPHYLL SYNTHASE"/>
    <property type="match status" value="1"/>
</dbReference>
<keyword evidence="5 6" id="KW-0472">Membrane</keyword>
<proteinExistence type="predicted"/>
<dbReference type="InterPro" id="IPR000537">
    <property type="entry name" value="UbiA_prenyltransferase"/>
</dbReference>
<comment type="subcellular location">
    <subcellularLocation>
        <location evidence="1">Membrane</location>
        <topology evidence="1">Multi-pass membrane protein</topology>
    </subcellularLocation>
</comment>
<feature type="transmembrane region" description="Helical" evidence="6">
    <location>
        <begin position="42"/>
        <end position="59"/>
    </location>
</feature>
<dbReference type="EMBL" id="CP002159">
    <property type="protein sequence ID" value="ADL56846.1"/>
    <property type="molecule type" value="Genomic_DNA"/>
</dbReference>
<dbReference type="eggNOG" id="COG0382">
    <property type="taxonomic scope" value="Bacteria"/>
</dbReference>
<evidence type="ECO:0000313" key="8">
    <source>
        <dbReference type="Proteomes" id="UP000001235"/>
    </source>
</evidence>
<dbReference type="NCBIfam" id="NF008977">
    <property type="entry name" value="PRK12324.1-2"/>
    <property type="match status" value="1"/>
</dbReference>
<keyword evidence="3 6" id="KW-0812">Transmembrane</keyword>
<dbReference type="HOGENOM" id="CLU_029423_0_1_4"/>
<dbReference type="Pfam" id="PF01040">
    <property type="entry name" value="UbiA"/>
    <property type="match status" value="1"/>
</dbReference>
<evidence type="ECO:0000313" key="7">
    <source>
        <dbReference type="EMBL" id="ADL56846.1"/>
    </source>
</evidence>
<reference evidence="7 8" key="1">
    <citation type="submission" date="2010-08" db="EMBL/GenBank/DDBJ databases">
        <title>Complete sequence of Gallionella capsiferriformans ES-2.</title>
        <authorList>
            <consortium name="US DOE Joint Genome Institute"/>
            <person name="Lucas S."/>
            <person name="Copeland A."/>
            <person name="Lapidus A."/>
            <person name="Cheng J.-F."/>
            <person name="Bruce D."/>
            <person name="Goodwin L."/>
            <person name="Pitluck S."/>
            <person name="Chertkov O."/>
            <person name="Davenport K.W."/>
            <person name="Detter J.C."/>
            <person name="Han C."/>
            <person name="Tapia R."/>
            <person name="Land M."/>
            <person name="Hauser L."/>
            <person name="Chang Y.-J."/>
            <person name="Jeffries C."/>
            <person name="Kyrpides N."/>
            <person name="Ivanova N."/>
            <person name="Mikhailova N."/>
            <person name="Shelobolina E.S."/>
            <person name="Picardal F."/>
            <person name="Roden E."/>
            <person name="Emerson D."/>
            <person name="Woyke T."/>
        </authorList>
    </citation>
    <scope>NUCLEOTIDE SEQUENCE [LARGE SCALE GENOMIC DNA]</scope>
    <source>
        <strain evidence="7 8">ES-2</strain>
    </source>
</reference>
<dbReference type="Gene3D" id="1.10.357.140">
    <property type="entry name" value="UbiA prenyltransferase"/>
    <property type="match status" value="1"/>
</dbReference>
<dbReference type="InterPro" id="IPR044878">
    <property type="entry name" value="UbiA_sf"/>
</dbReference>
<evidence type="ECO:0000256" key="3">
    <source>
        <dbReference type="ARBA" id="ARBA00022692"/>
    </source>
</evidence>
<feature type="transmembrane region" description="Helical" evidence="6">
    <location>
        <begin position="238"/>
        <end position="257"/>
    </location>
</feature>
<dbReference type="PANTHER" id="PTHR42723:SF1">
    <property type="entry name" value="CHLOROPHYLL SYNTHASE, CHLOROPLASTIC"/>
    <property type="match status" value="1"/>
</dbReference>
<dbReference type="InterPro" id="IPR050475">
    <property type="entry name" value="Prenyltransferase_related"/>
</dbReference>
<evidence type="ECO:0000256" key="4">
    <source>
        <dbReference type="ARBA" id="ARBA00022989"/>
    </source>
</evidence>
<dbReference type="GO" id="GO:0016765">
    <property type="term" value="F:transferase activity, transferring alkyl or aryl (other than methyl) groups"/>
    <property type="evidence" value="ECO:0007669"/>
    <property type="project" value="InterPro"/>
</dbReference>
<evidence type="ECO:0000256" key="6">
    <source>
        <dbReference type="SAM" id="Phobius"/>
    </source>
</evidence>
<dbReference type="GO" id="GO:0016020">
    <property type="term" value="C:membrane"/>
    <property type="evidence" value="ECO:0007669"/>
    <property type="project" value="UniProtKB-SubCell"/>
</dbReference>
<evidence type="ECO:0000256" key="5">
    <source>
        <dbReference type="ARBA" id="ARBA00023136"/>
    </source>
</evidence>
<evidence type="ECO:0000256" key="2">
    <source>
        <dbReference type="ARBA" id="ARBA00022475"/>
    </source>
</evidence>
<accession>D9SE24</accession>
<gene>
    <name evidence="7" type="ordered locus">Galf_2854</name>
</gene>
<feature type="transmembrane region" description="Helical" evidence="6">
    <location>
        <begin position="197"/>
        <end position="218"/>
    </location>
</feature>
<protein>
    <submittedName>
        <fullName evidence="7">UbiA prenyltransferase</fullName>
    </submittedName>
</protein>
<sequence length="291" mass="32315" precursor="true">MMKTLLPLLRLMRPYQWVKNTFVFAGLLFGHAWHDQAAVIEVMMAFAAFCLVSSAIYTLNDLVDVEQDKQHPKKRLRPLASGEVSVFSAILLAVSLGTAGLLLAYLASPVVLLILAGYALMNIAYSLRLKHVVILDVFIIATGFMLRLLAGTLGVGIPPSQWLLLCGLMVTLFLGFAKRRAEIIALTEDKAAHRRVLAHYSPVLLDKMIGITASGVIMSYSLYTMNADTIRIHGTNNLIYTVPFVMYGMFRYIYLLHHQSRGGDPSHDLVRDPHLFISLGAWLLATMLLIS</sequence>
<keyword evidence="7" id="KW-0808">Transferase</keyword>
<feature type="transmembrane region" description="Helical" evidence="6">
    <location>
        <begin position="79"/>
        <end position="96"/>
    </location>
</feature>
<dbReference type="RefSeq" id="WP_013294748.1">
    <property type="nucleotide sequence ID" value="NC_014394.1"/>
</dbReference>
<evidence type="ECO:0000256" key="1">
    <source>
        <dbReference type="ARBA" id="ARBA00004141"/>
    </source>
</evidence>
<keyword evidence="4 6" id="KW-1133">Transmembrane helix</keyword>
<feature type="transmembrane region" description="Helical" evidence="6">
    <location>
        <begin position="133"/>
        <end position="155"/>
    </location>
</feature>
<dbReference type="NCBIfam" id="NF008978">
    <property type="entry name" value="PRK12324.1-4"/>
    <property type="match status" value="1"/>
</dbReference>
<dbReference type="KEGG" id="gca:Galf_2854"/>
<feature type="transmembrane region" description="Helical" evidence="6">
    <location>
        <begin position="161"/>
        <end position="177"/>
    </location>
</feature>
<keyword evidence="8" id="KW-1185">Reference proteome</keyword>
<dbReference type="Proteomes" id="UP000001235">
    <property type="component" value="Chromosome"/>
</dbReference>